<evidence type="ECO:0000256" key="8">
    <source>
        <dbReference type="ARBA" id="ARBA00049551"/>
    </source>
</evidence>
<dbReference type="EMBL" id="MN052924">
    <property type="protein sequence ID" value="QDP17924.1"/>
    <property type="molecule type" value="Genomic_DNA"/>
</dbReference>
<feature type="transmembrane region" description="Helical" evidence="9">
    <location>
        <begin position="407"/>
        <end position="431"/>
    </location>
</feature>
<feature type="transmembrane region" description="Helical" evidence="9">
    <location>
        <begin position="528"/>
        <end position="546"/>
    </location>
</feature>
<dbReference type="Pfam" id="PF00361">
    <property type="entry name" value="Proton_antipo_M"/>
    <property type="match status" value="1"/>
</dbReference>
<dbReference type="GO" id="GO:0003954">
    <property type="term" value="F:NADH dehydrogenase activity"/>
    <property type="evidence" value="ECO:0007669"/>
    <property type="project" value="TreeGrafter"/>
</dbReference>
<sequence length="547" mass="62186">MNKNFILKSIPILCMMLIMAIFYYKIYNKMIMLNYTMLLMYNMNIQLNLLMDWMTLLFSLTVMMITYFIFIFSMSYIPKKEHLRFYLLTSLFVSSMLTLILSNNLIMLLMGWDGLGLSSYILVIYYQNASTNSSGTITILSNRLGDIMLLLSFATLASTASWHIFTNFNFPLITTIFMLIAAISKSAQFPFSAWLPAAMAAPTPISALVHSSTLVTAGVYLMIRLSSSFHPISMFLLMIIAIFTILYSSMAANWEQDMKKIIALSTLSQMSIMMFAIALNAYFAAFFHMITHALFKSTMFMCAGNIIHNSNYQDMRSMCSMFNKTPILSTSMGISSMALMGLPFTAGFFSKDAIITFMMTNSTNLILIMLMLLTIGMTTFYSTRMMSQAMNMKMKSKPDILISNDWFLTWPAYLMLPLSLTTGMLLSWFSIPTQTLILPTQNFILILLMIFSGFALSMSISYKSNLFNLIGLTSISMWFMHPTTTNPWIKTSTLSPFLLKMDNSWLEQLSAQGMFLTLKNSMMVQKMSLKNTFTLIVLTSLIPIYLI</sequence>
<keyword evidence="5 9" id="KW-1133">Transmembrane helix</keyword>
<feature type="transmembrane region" description="Helical" evidence="9">
    <location>
        <begin position="56"/>
        <end position="76"/>
    </location>
</feature>
<proteinExistence type="predicted"/>
<dbReference type="GO" id="GO:0042773">
    <property type="term" value="P:ATP synthesis coupled electron transport"/>
    <property type="evidence" value="ECO:0007669"/>
    <property type="project" value="InterPro"/>
</dbReference>
<dbReference type="InterPro" id="IPR001750">
    <property type="entry name" value="ND/Mrp_TM"/>
</dbReference>
<organism evidence="11">
    <name type="scientific">Harpactocrates apennicola</name>
    <dbReference type="NCBI Taxonomy" id="1110479"/>
    <lineage>
        <taxon>Eukaryota</taxon>
        <taxon>Metazoa</taxon>
        <taxon>Ecdysozoa</taxon>
        <taxon>Arthropoda</taxon>
        <taxon>Chelicerata</taxon>
        <taxon>Arachnida</taxon>
        <taxon>Araneae</taxon>
        <taxon>Araneomorphae</taxon>
        <taxon>Haplogynae</taxon>
        <taxon>Dysderoidea</taxon>
        <taxon>Dysderidae</taxon>
        <taxon>Harpactocrates</taxon>
    </lineage>
</organism>
<reference evidence="11" key="1">
    <citation type="journal article" date="2019" name="BMC Genomics">
        <title>Arm-less mitochondrial tRNAs conserved for over 30 millions of years in spiders.</title>
        <authorList>
            <person name="Pons J."/>
            <person name="Bover P."/>
            <person name="Bidegaray-Batista L."/>
            <person name="Arnedo M."/>
        </authorList>
    </citation>
    <scope>NUCLEOTIDE SEQUENCE</scope>
    <source>
        <strain evidence="11">K350</strain>
    </source>
</reference>
<dbReference type="EC" id="7.1.1.2" evidence="3"/>
<feature type="transmembrane region" description="Helical" evidence="9">
    <location>
        <begin position="171"/>
        <end position="193"/>
    </location>
</feature>
<feature type="transmembrane region" description="Helical" evidence="9">
    <location>
        <begin position="205"/>
        <end position="223"/>
    </location>
</feature>
<evidence type="ECO:0000259" key="10">
    <source>
        <dbReference type="Pfam" id="PF00361"/>
    </source>
</evidence>
<accession>A0A516IMD0</accession>
<dbReference type="GO" id="GO:0008137">
    <property type="term" value="F:NADH dehydrogenase (ubiquinone) activity"/>
    <property type="evidence" value="ECO:0007669"/>
    <property type="project" value="UniProtKB-EC"/>
</dbReference>
<protein>
    <recommendedName>
        <fullName evidence="3">NADH:ubiquinone reductase (H(+)-translocating)</fullName>
        <ecNumber evidence="3">7.1.1.2</ecNumber>
    </recommendedName>
    <alternativeName>
        <fullName evidence="7">NADH dehydrogenase subunit 5</fullName>
    </alternativeName>
</protein>
<dbReference type="PANTHER" id="PTHR42829">
    <property type="entry name" value="NADH-UBIQUINONE OXIDOREDUCTASE CHAIN 5"/>
    <property type="match status" value="1"/>
</dbReference>
<feature type="transmembrane region" description="Helical" evidence="9">
    <location>
        <begin position="83"/>
        <end position="101"/>
    </location>
</feature>
<name>A0A516IMD0_9ARAC</name>
<evidence type="ECO:0000256" key="4">
    <source>
        <dbReference type="ARBA" id="ARBA00022692"/>
    </source>
</evidence>
<evidence type="ECO:0000256" key="3">
    <source>
        <dbReference type="ARBA" id="ARBA00012944"/>
    </source>
</evidence>
<keyword evidence="4 9" id="KW-0812">Transmembrane</keyword>
<geneLocation type="mitochondrion" evidence="11"/>
<dbReference type="AlphaFoldDB" id="A0A516IMD0"/>
<feature type="transmembrane region" description="Helical" evidence="9">
    <location>
        <begin position="6"/>
        <end position="24"/>
    </location>
</feature>
<feature type="transmembrane region" description="Helical" evidence="9">
    <location>
        <begin position="443"/>
        <end position="462"/>
    </location>
</feature>
<evidence type="ECO:0000256" key="9">
    <source>
        <dbReference type="SAM" id="Phobius"/>
    </source>
</evidence>
<evidence type="ECO:0000256" key="7">
    <source>
        <dbReference type="ARBA" id="ARBA00031027"/>
    </source>
</evidence>
<evidence type="ECO:0000256" key="5">
    <source>
        <dbReference type="ARBA" id="ARBA00022989"/>
    </source>
</evidence>
<feature type="transmembrane region" description="Helical" evidence="9">
    <location>
        <begin position="366"/>
        <end position="386"/>
    </location>
</feature>
<feature type="transmembrane region" description="Helical" evidence="9">
    <location>
        <begin position="261"/>
        <end position="283"/>
    </location>
</feature>
<comment type="subcellular location">
    <subcellularLocation>
        <location evidence="2">Membrane</location>
        <topology evidence="2">Multi-pass membrane protein</topology>
    </subcellularLocation>
</comment>
<evidence type="ECO:0000313" key="11">
    <source>
        <dbReference type="EMBL" id="QDP17924.1"/>
    </source>
</evidence>
<evidence type="ECO:0000256" key="1">
    <source>
        <dbReference type="ARBA" id="ARBA00003257"/>
    </source>
</evidence>
<keyword evidence="6 9" id="KW-0472">Membrane</keyword>
<evidence type="ECO:0000256" key="6">
    <source>
        <dbReference type="ARBA" id="ARBA00023136"/>
    </source>
</evidence>
<gene>
    <name evidence="11" type="primary">nad5</name>
</gene>
<feature type="transmembrane region" description="Helical" evidence="9">
    <location>
        <begin position="229"/>
        <end position="249"/>
    </location>
</feature>
<comment type="catalytic activity">
    <reaction evidence="8">
        <text>a ubiquinone + NADH + 5 H(+)(in) = a ubiquinol + NAD(+) + 4 H(+)(out)</text>
        <dbReference type="Rhea" id="RHEA:29091"/>
        <dbReference type="Rhea" id="RHEA-COMP:9565"/>
        <dbReference type="Rhea" id="RHEA-COMP:9566"/>
        <dbReference type="ChEBI" id="CHEBI:15378"/>
        <dbReference type="ChEBI" id="CHEBI:16389"/>
        <dbReference type="ChEBI" id="CHEBI:17976"/>
        <dbReference type="ChEBI" id="CHEBI:57540"/>
        <dbReference type="ChEBI" id="CHEBI:57945"/>
        <dbReference type="EC" id="7.1.1.2"/>
    </reaction>
</comment>
<evidence type="ECO:0000256" key="2">
    <source>
        <dbReference type="ARBA" id="ARBA00004141"/>
    </source>
</evidence>
<feature type="transmembrane region" description="Helical" evidence="9">
    <location>
        <begin position="327"/>
        <end position="346"/>
    </location>
</feature>
<dbReference type="InterPro" id="IPR003945">
    <property type="entry name" value="NU5C-like"/>
</dbReference>
<dbReference type="GO" id="GO:0016020">
    <property type="term" value="C:membrane"/>
    <property type="evidence" value="ECO:0007669"/>
    <property type="project" value="UniProtKB-SubCell"/>
</dbReference>
<dbReference type="PANTHER" id="PTHR42829:SF2">
    <property type="entry name" value="NADH-UBIQUINONE OXIDOREDUCTASE CHAIN 5"/>
    <property type="match status" value="1"/>
</dbReference>
<dbReference type="PRINTS" id="PR01434">
    <property type="entry name" value="NADHDHGNASE5"/>
</dbReference>
<dbReference type="GO" id="GO:0015990">
    <property type="term" value="P:electron transport coupled proton transport"/>
    <property type="evidence" value="ECO:0007669"/>
    <property type="project" value="TreeGrafter"/>
</dbReference>
<comment type="function">
    <text evidence="1">Core subunit of the mitochondrial membrane respiratory chain NADH dehydrogenase (Complex I) that is believed to belong to the minimal assembly required for catalysis. Complex I functions in the transfer of electrons from NADH to the respiratory chain. The immediate electron acceptor for the enzyme is believed to be ubiquinone.</text>
</comment>
<feature type="domain" description="NADH:quinone oxidoreductase/Mrp antiporter transmembrane" evidence="10">
    <location>
        <begin position="102"/>
        <end position="373"/>
    </location>
</feature>
<keyword evidence="11" id="KW-0496">Mitochondrion</keyword>